<organism evidence="2">
    <name type="scientific">Tabanus bromius</name>
    <name type="common">Band-eyed brown horse fly</name>
    <dbReference type="NCBI Taxonomy" id="304241"/>
    <lineage>
        <taxon>Eukaryota</taxon>
        <taxon>Metazoa</taxon>
        <taxon>Ecdysozoa</taxon>
        <taxon>Arthropoda</taxon>
        <taxon>Hexapoda</taxon>
        <taxon>Insecta</taxon>
        <taxon>Pterygota</taxon>
        <taxon>Neoptera</taxon>
        <taxon>Endopterygota</taxon>
        <taxon>Diptera</taxon>
        <taxon>Brachycera</taxon>
        <taxon>Tabanomorpha</taxon>
        <taxon>Tabanoidea</taxon>
        <taxon>Tabanidae</taxon>
        <taxon>Tabanus</taxon>
    </lineage>
</organism>
<feature type="region of interest" description="Disordered" evidence="1">
    <location>
        <begin position="1"/>
        <end position="39"/>
    </location>
</feature>
<protein>
    <submittedName>
        <fullName evidence="2">Uncharacterized protein</fullName>
    </submittedName>
</protein>
<evidence type="ECO:0000256" key="1">
    <source>
        <dbReference type="SAM" id="MobiDB-lite"/>
    </source>
</evidence>
<reference evidence="2" key="1">
    <citation type="journal article" date="2015" name="Insect Biochem. Mol. Biol.">
        <title>An insight into the sialome of the horse fly, Tabanus bromius.</title>
        <authorList>
            <person name="Ribeiro J.M."/>
            <person name="Kazimirova M."/>
            <person name="Takac P."/>
            <person name="Andersen J.F."/>
            <person name="Francischetti I.M."/>
        </authorList>
    </citation>
    <scope>NUCLEOTIDE SEQUENCE</scope>
</reference>
<accession>A0A0K8TMQ2</accession>
<dbReference type="PANTHER" id="PTHR34769">
    <property type="entry name" value="RCG42593, ISOFORM CRA_A"/>
    <property type="match status" value="1"/>
</dbReference>
<feature type="non-terminal residue" evidence="2">
    <location>
        <position position="1"/>
    </location>
</feature>
<feature type="non-terminal residue" evidence="2">
    <location>
        <position position="161"/>
    </location>
</feature>
<evidence type="ECO:0000313" key="2">
    <source>
        <dbReference type="EMBL" id="JAI15448.1"/>
    </source>
</evidence>
<sequence length="161" mass="19311">QNNRIEGSESEKVKSNQLSTKFPYEPKETEDKQMDPCPNDERLERLAIEEIYKDIAIKSVRAREVGPSGWLDCPLRKTNKRFLKQTLRSALSHNKRTSDKEKNKSRIKWIELSTKKQPSKFGERKHMFELPKRERRMIKIGRCTWNYHMLRKILLTFQRIH</sequence>
<feature type="compositionally biased region" description="Basic and acidic residues" evidence="1">
    <location>
        <begin position="24"/>
        <end position="39"/>
    </location>
</feature>
<dbReference type="AlphaFoldDB" id="A0A0K8TMQ2"/>
<feature type="compositionally biased region" description="Basic and acidic residues" evidence="1">
    <location>
        <begin position="1"/>
        <end position="14"/>
    </location>
</feature>
<dbReference type="InterPro" id="IPR038948">
    <property type="entry name" value="POLR1D-like"/>
</dbReference>
<dbReference type="PANTHER" id="PTHR34769:SF1">
    <property type="entry name" value="RNA POLYMERASE I AND III SUBUNIT D"/>
    <property type="match status" value="1"/>
</dbReference>
<name>A0A0K8TMQ2_TABBR</name>
<dbReference type="EMBL" id="GDAI01002155">
    <property type="protein sequence ID" value="JAI15448.1"/>
    <property type="molecule type" value="mRNA"/>
</dbReference>
<proteinExistence type="evidence at transcript level"/>